<dbReference type="SMART" id="SM01091">
    <property type="entry name" value="CorC_HlyC"/>
    <property type="match status" value="1"/>
</dbReference>
<keyword evidence="6 8" id="KW-0472">Membrane</keyword>
<dbReference type="Gene3D" id="3.30.465.10">
    <property type="match status" value="1"/>
</dbReference>
<dbReference type="InterPro" id="IPR044751">
    <property type="entry name" value="Ion_transp-like_CBS"/>
</dbReference>
<feature type="domain" description="CBS" evidence="9">
    <location>
        <begin position="200"/>
        <end position="263"/>
    </location>
</feature>
<dbReference type="SUPFAM" id="SSF54631">
    <property type="entry name" value="CBS-domain pair"/>
    <property type="match status" value="1"/>
</dbReference>
<dbReference type="InterPro" id="IPR002550">
    <property type="entry name" value="CNNM"/>
</dbReference>
<evidence type="ECO:0000256" key="5">
    <source>
        <dbReference type="ARBA" id="ARBA00023122"/>
    </source>
</evidence>
<dbReference type="SUPFAM" id="SSF56176">
    <property type="entry name" value="FAD-binding/transporter-associated domain-like"/>
    <property type="match status" value="1"/>
</dbReference>
<comment type="subcellular location">
    <subcellularLocation>
        <location evidence="1">Membrane</location>
        <topology evidence="1">Multi-pass membrane protein</topology>
    </subcellularLocation>
</comment>
<reference evidence="11" key="1">
    <citation type="submission" date="2020-07" db="EMBL/GenBank/DDBJ databases">
        <title>Huge and variable diversity of episymbiotic CPR bacteria and DPANN archaea in groundwater ecosystems.</title>
        <authorList>
            <person name="He C.Y."/>
            <person name="Keren R."/>
            <person name="Whittaker M."/>
            <person name="Farag I.F."/>
            <person name="Doudna J."/>
            <person name="Cate J.H.D."/>
            <person name="Banfield J.F."/>
        </authorList>
    </citation>
    <scope>NUCLEOTIDE SEQUENCE</scope>
    <source>
        <strain evidence="11">NC_groundwater_672_Ag_B-0.1um_62_36</strain>
    </source>
</reference>
<organism evidence="11 12">
    <name type="scientific">Tectimicrobiota bacterium</name>
    <dbReference type="NCBI Taxonomy" id="2528274"/>
    <lineage>
        <taxon>Bacteria</taxon>
        <taxon>Pseudomonadati</taxon>
        <taxon>Nitrospinota/Tectimicrobiota group</taxon>
        <taxon>Candidatus Tectimicrobiota</taxon>
    </lineage>
</organism>
<dbReference type="PANTHER" id="PTHR22777:SF17">
    <property type="entry name" value="UPF0053 PROTEIN SLL0260"/>
    <property type="match status" value="1"/>
</dbReference>
<evidence type="ECO:0000313" key="12">
    <source>
        <dbReference type="Proteomes" id="UP000769766"/>
    </source>
</evidence>
<keyword evidence="5 7" id="KW-0129">CBS domain</keyword>
<dbReference type="GO" id="GO:0050660">
    <property type="term" value="F:flavin adenine dinucleotide binding"/>
    <property type="evidence" value="ECO:0007669"/>
    <property type="project" value="InterPro"/>
</dbReference>
<dbReference type="PANTHER" id="PTHR22777">
    <property type="entry name" value="HEMOLYSIN-RELATED"/>
    <property type="match status" value="1"/>
</dbReference>
<evidence type="ECO:0000256" key="7">
    <source>
        <dbReference type="PROSITE-ProRule" id="PRU00703"/>
    </source>
</evidence>
<comment type="caution">
    <text evidence="11">The sequence shown here is derived from an EMBL/GenBank/DDBJ whole genome shotgun (WGS) entry which is preliminary data.</text>
</comment>
<evidence type="ECO:0000259" key="10">
    <source>
        <dbReference type="PROSITE" id="PS51846"/>
    </source>
</evidence>
<dbReference type="Pfam" id="PF00571">
    <property type="entry name" value="CBS"/>
    <property type="match status" value="2"/>
</dbReference>
<evidence type="ECO:0000256" key="2">
    <source>
        <dbReference type="ARBA" id="ARBA00022692"/>
    </source>
</evidence>
<dbReference type="Gene3D" id="3.10.580.10">
    <property type="entry name" value="CBS-domain"/>
    <property type="match status" value="1"/>
</dbReference>
<dbReference type="AlphaFoldDB" id="A0A932CP04"/>
<keyword evidence="2 8" id="KW-0812">Transmembrane</keyword>
<dbReference type="Pfam" id="PF03471">
    <property type="entry name" value="CorC_HlyC"/>
    <property type="match status" value="1"/>
</dbReference>
<evidence type="ECO:0000256" key="8">
    <source>
        <dbReference type="PROSITE-ProRule" id="PRU01193"/>
    </source>
</evidence>
<dbReference type="Proteomes" id="UP000769766">
    <property type="component" value="Unassembled WGS sequence"/>
</dbReference>
<dbReference type="Pfam" id="PF01595">
    <property type="entry name" value="CNNM"/>
    <property type="match status" value="1"/>
</dbReference>
<name>A0A932CP04_UNCTE</name>
<dbReference type="PROSITE" id="PS51846">
    <property type="entry name" value="CNNM"/>
    <property type="match status" value="1"/>
</dbReference>
<evidence type="ECO:0000256" key="4">
    <source>
        <dbReference type="ARBA" id="ARBA00022989"/>
    </source>
</evidence>
<evidence type="ECO:0000256" key="6">
    <source>
        <dbReference type="ARBA" id="ARBA00023136"/>
    </source>
</evidence>
<dbReference type="PROSITE" id="PS51371">
    <property type="entry name" value="CBS"/>
    <property type="match status" value="2"/>
</dbReference>
<dbReference type="InterPro" id="IPR036318">
    <property type="entry name" value="FAD-bd_PCMH-like_sf"/>
</dbReference>
<dbReference type="GO" id="GO:0005886">
    <property type="term" value="C:plasma membrane"/>
    <property type="evidence" value="ECO:0007669"/>
    <property type="project" value="TreeGrafter"/>
</dbReference>
<keyword evidence="4 8" id="KW-1133">Transmembrane helix</keyword>
<evidence type="ECO:0000256" key="3">
    <source>
        <dbReference type="ARBA" id="ARBA00022737"/>
    </source>
</evidence>
<dbReference type="CDD" id="cd04590">
    <property type="entry name" value="CBS_pair_CorC_HlyC_assoc"/>
    <property type="match status" value="1"/>
</dbReference>
<dbReference type="FunFam" id="3.10.580.10:FF:000002">
    <property type="entry name" value="Magnesium/cobalt efflux protein CorC"/>
    <property type="match status" value="1"/>
</dbReference>
<dbReference type="InterPro" id="IPR000644">
    <property type="entry name" value="CBS_dom"/>
</dbReference>
<protein>
    <submittedName>
        <fullName evidence="11">HlyC/CorC family transporter</fullName>
    </submittedName>
</protein>
<dbReference type="EMBL" id="JACPRF010000250">
    <property type="protein sequence ID" value="MBI2876875.1"/>
    <property type="molecule type" value="Genomic_DNA"/>
</dbReference>
<dbReference type="InterPro" id="IPR046342">
    <property type="entry name" value="CBS_dom_sf"/>
</dbReference>
<gene>
    <name evidence="11" type="ORF">HYY20_08340</name>
</gene>
<evidence type="ECO:0000259" key="9">
    <source>
        <dbReference type="PROSITE" id="PS51371"/>
    </source>
</evidence>
<dbReference type="InterPro" id="IPR016169">
    <property type="entry name" value="FAD-bd_PCMH_sub2"/>
</dbReference>
<evidence type="ECO:0000256" key="1">
    <source>
        <dbReference type="ARBA" id="ARBA00004141"/>
    </source>
</evidence>
<dbReference type="InterPro" id="IPR005170">
    <property type="entry name" value="Transptr-assoc_dom"/>
</dbReference>
<keyword evidence="3" id="KW-0677">Repeat</keyword>
<accession>A0A932CP04</accession>
<sequence length="421" mass="47372">MALVLGLLMLSAFFSGSEAALFSLGHWRLKQMEEKDHPRAKMIAALLSQPRRLILSLLIGNELVNVAASALVASLFISLLGYSSQWLAIATMTPLLLIFGEITPKVIGVKDPVRFSSWASAPLHLFVIVVTPLRALSQWIAEGIIFLLRGQATAQGNIIRQDEFRTLVDVGEKEGVLEASERELIQNVFEFGDTPVSEIMTPRTDIFSLSSDLILEEILEEIRHNPYSRIPVYQGSNKDNIVGILYAKELLIPEKVRGQWEDKAKLRNFLRPPYFIPWSKKALDLFKDFQKRKIHLAIVVDEYGGIAGLVTMENLLELLFGEIQDEYDIPEHLFQELGEDTYLVSARLPIEQFNEQMGIELPQEEDLETVGGLVFSLFGRLPQAGESVSLNGFTFFVEEIEGTQIKKIRVLKTGTRGREES</sequence>
<proteinExistence type="predicted"/>
<evidence type="ECO:0000313" key="11">
    <source>
        <dbReference type="EMBL" id="MBI2876875.1"/>
    </source>
</evidence>
<feature type="domain" description="CNNM transmembrane" evidence="10">
    <location>
        <begin position="1"/>
        <end position="181"/>
    </location>
</feature>
<feature type="domain" description="CBS" evidence="9">
    <location>
        <begin position="269"/>
        <end position="326"/>
    </location>
</feature>